<dbReference type="SMART" id="SM00947">
    <property type="entry name" value="Pro_CA"/>
    <property type="match status" value="1"/>
</dbReference>
<evidence type="ECO:0000256" key="7">
    <source>
        <dbReference type="ARBA" id="ARBA00048348"/>
    </source>
</evidence>
<dbReference type="PANTHER" id="PTHR43175">
    <property type="entry name" value="CARBONIC ANHYDRASE"/>
    <property type="match status" value="1"/>
</dbReference>
<dbReference type="InterPro" id="IPR036874">
    <property type="entry name" value="Carbonic_anhydrase_sf"/>
</dbReference>
<accession>A0ABT7M6P4</accession>
<keyword evidence="4" id="KW-0479">Metal-binding</keyword>
<evidence type="ECO:0000256" key="5">
    <source>
        <dbReference type="ARBA" id="ARBA00022833"/>
    </source>
</evidence>
<dbReference type="EMBL" id="JASVWF010000002">
    <property type="protein sequence ID" value="MDL5156305.1"/>
    <property type="molecule type" value="Genomic_DNA"/>
</dbReference>
<evidence type="ECO:0000313" key="9">
    <source>
        <dbReference type="Proteomes" id="UP001231924"/>
    </source>
</evidence>
<evidence type="ECO:0000313" key="8">
    <source>
        <dbReference type="EMBL" id="MDL5156305.1"/>
    </source>
</evidence>
<dbReference type="EC" id="4.2.1.1" evidence="3"/>
<keyword evidence="9" id="KW-1185">Reference proteome</keyword>
<comment type="similarity">
    <text evidence="2">Belongs to the beta-class carbonic anhydrase family.</text>
</comment>
<dbReference type="PANTHER" id="PTHR43175:SF3">
    <property type="entry name" value="CARBON DISULFIDE HYDROLASE"/>
    <property type="match status" value="1"/>
</dbReference>
<dbReference type="RefSeq" id="WP_286052571.1">
    <property type="nucleotide sequence ID" value="NZ_JASVWF010000002.1"/>
</dbReference>
<keyword evidence="5" id="KW-0862">Zinc</keyword>
<gene>
    <name evidence="8" type="ORF">QRT03_10080</name>
</gene>
<dbReference type="Gene3D" id="3.40.1050.10">
    <property type="entry name" value="Carbonic anhydrase"/>
    <property type="match status" value="1"/>
</dbReference>
<evidence type="ECO:0000256" key="3">
    <source>
        <dbReference type="ARBA" id="ARBA00012925"/>
    </source>
</evidence>
<comment type="cofactor">
    <cofactor evidence="1">
        <name>Zn(2+)</name>
        <dbReference type="ChEBI" id="CHEBI:29105"/>
    </cofactor>
</comment>
<evidence type="ECO:0000256" key="1">
    <source>
        <dbReference type="ARBA" id="ARBA00001947"/>
    </source>
</evidence>
<organism evidence="8 9">
    <name type="scientific">Actinomycetospora termitidis</name>
    <dbReference type="NCBI Taxonomy" id="3053470"/>
    <lineage>
        <taxon>Bacteria</taxon>
        <taxon>Bacillati</taxon>
        <taxon>Actinomycetota</taxon>
        <taxon>Actinomycetes</taxon>
        <taxon>Pseudonocardiales</taxon>
        <taxon>Pseudonocardiaceae</taxon>
        <taxon>Actinomycetospora</taxon>
    </lineage>
</organism>
<dbReference type="InterPro" id="IPR001765">
    <property type="entry name" value="Carbonic_anhydrase"/>
</dbReference>
<comment type="function">
    <text evidence="6">Catalyzes the reversible hydration of carbon dioxide to form bicarbonate.</text>
</comment>
<dbReference type="CDD" id="cd03379">
    <property type="entry name" value="beta_CA_cladeD"/>
    <property type="match status" value="1"/>
</dbReference>
<name>A0ABT7M6P4_9PSEU</name>
<dbReference type="Proteomes" id="UP001231924">
    <property type="component" value="Unassembled WGS sequence"/>
</dbReference>
<proteinExistence type="inferred from homology"/>
<evidence type="ECO:0000256" key="6">
    <source>
        <dbReference type="ARBA" id="ARBA00024993"/>
    </source>
</evidence>
<comment type="catalytic activity">
    <reaction evidence="7">
        <text>hydrogencarbonate + H(+) = CO2 + H2O</text>
        <dbReference type="Rhea" id="RHEA:10748"/>
        <dbReference type="ChEBI" id="CHEBI:15377"/>
        <dbReference type="ChEBI" id="CHEBI:15378"/>
        <dbReference type="ChEBI" id="CHEBI:16526"/>
        <dbReference type="ChEBI" id="CHEBI:17544"/>
        <dbReference type="EC" id="4.2.1.1"/>
    </reaction>
</comment>
<evidence type="ECO:0000256" key="4">
    <source>
        <dbReference type="ARBA" id="ARBA00022723"/>
    </source>
</evidence>
<evidence type="ECO:0000256" key="2">
    <source>
        <dbReference type="ARBA" id="ARBA00006217"/>
    </source>
</evidence>
<protein>
    <recommendedName>
        <fullName evidence="3">carbonic anhydrase</fullName>
        <ecNumber evidence="3">4.2.1.1</ecNumber>
    </recommendedName>
</protein>
<sequence>MSVTDELVAANESFAAGFTDGGQPGPPSRQVAVVACMDARLDVYRTLGLGPGEAHVIRNAGGVVTDDVLRSLTISQRKLGTTEVVLVHHTKCGMATFADDDFVGELEQECGQKPGWAPGAFSDTEQDVRDSLTAVRANPFLLHTDAVRGFVYDVDAGTLTEVS</sequence>
<comment type="caution">
    <text evidence="8">The sequence shown here is derived from an EMBL/GenBank/DDBJ whole genome shotgun (WGS) entry which is preliminary data.</text>
</comment>
<dbReference type="SUPFAM" id="SSF53056">
    <property type="entry name" value="beta-carbonic anhydrase, cab"/>
    <property type="match status" value="1"/>
</dbReference>
<reference evidence="8 9" key="1">
    <citation type="submission" date="2023-06" db="EMBL/GenBank/DDBJ databases">
        <title>Actinomycetospora Odt1-22.</title>
        <authorList>
            <person name="Supong K."/>
        </authorList>
    </citation>
    <scope>NUCLEOTIDE SEQUENCE [LARGE SCALE GENOMIC DNA]</scope>
    <source>
        <strain evidence="8 9">Odt1-22</strain>
    </source>
</reference>
<dbReference type="Pfam" id="PF00484">
    <property type="entry name" value="Pro_CA"/>
    <property type="match status" value="1"/>
</dbReference>